<dbReference type="RefSeq" id="WP_002902888.1">
    <property type="nucleotide sequence ID" value="NZ_AP028398.1"/>
</dbReference>
<dbReference type="AlphaFoldDB" id="A0AAW5EGQ4"/>
<comment type="caution">
    <text evidence="1">The sequence shown here is derived from an EMBL/GenBank/DDBJ whole genome shotgun (WGS) entry which is preliminary data.</text>
</comment>
<organism evidence="1 2">
    <name type="scientific">Campylobacter jejuni</name>
    <dbReference type="NCBI Taxonomy" id="197"/>
    <lineage>
        <taxon>Bacteria</taxon>
        <taxon>Pseudomonadati</taxon>
        <taxon>Campylobacterota</taxon>
        <taxon>Epsilonproteobacteria</taxon>
        <taxon>Campylobacterales</taxon>
        <taxon>Campylobacteraceae</taxon>
        <taxon>Campylobacter</taxon>
    </lineage>
</organism>
<evidence type="ECO:0008006" key="3">
    <source>
        <dbReference type="Google" id="ProtNLM"/>
    </source>
</evidence>
<sequence length="66" mass="7610">MGNEYLIYTKLLKNDNNFILSLNTQEGKKLQLDSVVGINLDYSKAFIFDEEGKRMDIKLYNLSFAA</sequence>
<proteinExistence type="predicted"/>
<evidence type="ECO:0000313" key="1">
    <source>
        <dbReference type="EMBL" id="MCH3850602.1"/>
    </source>
</evidence>
<evidence type="ECO:0000313" key="2">
    <source>
        <dbReference type="Proteomes" id="UP001199644"/>
    </source>
</evidence>
<reference evidence="1" key="1">
    <citation type="submission" date="2021-12" db="EMBL/GenBank/DDBJ databases">
        <title>Prevalence of phenicol resistance gene fexA in Campylobacter isolated from poultry supply chain.</title>
        <authorList>
            <person name="Tang B."/>
            <person name="Zheng X."/>
            <person name="Lin J."/>
            <person name="Lin R."/>
            <person name="Yang H."/>
            <person name="Shen Z."/>
            <person name="Xia F."/>
        </authorList>
    </citation>
    <scope>NUCLEOTIDE SEQUENCE</scope>
    <source>
        <strain evidence="1">CJHN2011004</strain>
    </source>
</reference>
<accession>A0AAW5EGQ4</accession>
<name>A0AAW5EGQ4_CAMJU</name>
<dbReference type="EMBL" id="JAJUOL010000001">
    <property type="protein sequence ID" value="MCH3850602.1"/>
    <property type="molecule type" value="Genomic_DNA"/>
</dbReference>
<gene>
    <name evidence="1" type="ORF">LZC39_00400</name>
</gene>
<protein>
    <recommendedName>
        <fullName evidence="3">ABC transporter ATP-binding protein</fullName>
    </recommendedName>
</protein>
<dbReference type="Proteomes" id="UP001199644">
    <property type="component" value="Unassembled WGS sequence"/>
</dbReference>